<reference evidence="2" key="1">
    <citation type="journal article" date="2017" name="Nat. Microbiol.">
        <title>Global analysis of biosynthetic gene clusters reveals vast potential of secondary metabolite production in Penicillium species.</title>
        <authorList>
            <person name="Nielsen J.C."/>
            <person name="Grijseels S."/>
            <person name="Prigent S."/>
            <person name="Ji B."/>
            <person name="Dainat J."/>
            <person name="Nielsen K.F."/>
            <person name="Frisvad J.C."/>
            <person name="Workman M."/>
            <person name="Nielsen J."/>
        </authorList>
    </citation>
    <scope>NUCLEOTIDE SEQUENCE [LARGE SCALE GENOMIC DNA]</scope>
    <source>
        <strain evidence="2">IBT 29486</strain>
    </source>
</reference>
<evidence type="ECO:0000313" key="1">
    <source>
        <dbReference type="EMBL" id="OQE09208.1"/>
    </source>
</evidence>
<dbReference type="Proteomes" id="UP000191518">
    <property type="component" value="Unassembled WGS sequence"/>
</dbReference>
<name>A0A1V6S5R8_9EURO</name>
<dbReference type="PANTHER" id="PTHR34387">
    <property type="entry name" value="SLR1258 PROTEIN"/>
    <property type="match status" value="1"/>
</dbReference>
<dbReference type="Gene3D" id="3.30.70.2970">
    <property type="entry name" value="Protein of unknown function (DUF541), domain 2"/>
    <property type="match status" value="1"/>
</dbReference>
<evidence type="ECO:0008006" key="3">
    <source>
        <dbReference type="Google" id="ProtNLM"/>
    </source>
</evidence>
<dbReference type="InterPro" id="IPR052022">
    <property type="entry name" value="26kDa_periplasmic_antigen"/>
</dbReference>
<protein>
    <recommendedName>
        <fullName evidence="3">SIMPL domain-containing protein</fullName>
    </recommendedName>
</protein>
<dbReference type="PANTHER" id="PTHR34387:SF2">
    <property type="entry name" value="SLR1258 PROTEIN"/>
    <property type="match status" value="1"/>
</dbReference>
<dbReference type="InterPro" id="IPR007497">
    <property type="entry name" value="SIMPL/DUF541"/>
</dbReference>
<evidence type="ECO:0000313" key="2">
    <source>
        <dbReference type="Proteomes" id="UP000191518"/>
    </source>
</evidence>
<organism evidence="1 2">
    <name type="scientific">Penicillium vulpinum</name>
    <dbReference type="NCBI Taxonomy" id="29845"/>
    <lineage>
        <taxon>Eukaryota</taxon>
        <taxon>Fungi</taxon>
        <taxon>Dikarya</taxon>
        <taxon>Ascomycota</taxon>
        <taxon>Pezizomycotina</taxon>
        <taxon>Eurotiomycetes</taxon>
        <taxon>Eurotiomycetidae</taxon>
        <taxon>Eurotiales</taxon>
        <taxon>Aspergillaceae</taxon>
        <taxon>Penicillium</taxon>
    </lineage>
</organism>
<proteinExistence type="predicted"/>
<accession>A0A1V6S5R8</accession>
<dbReference type="EMBL" id="MDYP01000007">
    <property type="protein sequence ID" value="OQE09208.1"/>
    <property type="molecule type" value="Genomic_DNA"/>
</dbReference>
<keyword evidence="2" id="KW-1185">Reference proteome</keyword>
<dbReference type="GO" id="GO:0006974">
    <property type="term" value="P:DNA damage response"/>
    <property type="evidence" value="ECO:0007669"/>
    <property type="project" value="TreeGrafter"/>
</dbReference>
<gene>
    <name evidence="1" type="ORF">PENVUL_c007G04723</name>
</gene>
<comment type="caution">
    <text evidence="1">The sequence shown here is derived from an EMBL/GenBank/DDBJ whole genome shotgun (WGS) entry which is preliminary data.</text>
</comment>
<dbReference type="Pfam" id="PF04402">
    <property type="entry name" value="SIMPL"/>
    <property type="match status" value="1"/>
</dbReference>
<dbReference type="AlphaFoldDB" id="A0A1V6S5R8"/>
<sequence length="252" mass="26874">MEALKIKVCGESSITRLAEEGALRLTVESEGSDLDSVSKEVISRSNELSELFKALSPKTNTGTATANAAVTKFASTFLRTRNYTPYDKDNKLLPKVYQASMSLSIVFRDITKLSQVVGQLVAYSNVEISSIDWSLSEATQKTLRSQMRREAIRDAVTKANDYAEEVGRQVYPVEIVDGGQSAVTQHAQGGRSLFGAPTGASAAFGNAKGGSLFGGAFGSGAPSNSPELSETLDLSPPDIRVTSSVTVMARSY</sequence>
<dbReference type="Gene3D" id="3.30.110.170">
    <property type="entry name" value="Protein of unknown function (DUF541), domain 1"/>
    <property type="match status" value="1"/>
</dbReference>